<dbReference type="SUPFAM" id="SSF56349">
    <property type="entry name" value="DNA breaking-rejoining enzymes"/>
    <property type="match status" value="1"/>
</dbReference>
<accession>A0A3E0U295</accession>
<evidence type="ECO:0000259" key="7">
    <source>
        <dbReference type="PROSITE" id="PS51900"/>
    </source>
</evidence>
<dbReference type="PANTHER" id="PTHR30629:SF2">
    <property type="entry name" value="PROPHAGE INTEGRASE INTS-RELATED"/>
    <property type="match status" value="1"/>
</dbReference>
<dbReference type="GO" id="GO:0015074">
    <property type="term" value="P:DNA integration"/>
    <property type="evidence" value="ECO:0007669"/>
    <property type="project" value="UniProtKB-KW"/>
</dbReference>
<organism evidence="8 9">
    <name type="scientific">Thalassotalea euphylliae</name>
    <dbReference type="NCBI Taxonomy" id="1655234"/>
    <lineage>
        <taxon>Bacteria</taxon>
        <taxon>Pseudomonadati</taxon>
        <taxon>Pseudomonadota</taxon>
        <taxon>Gammaproteobacteria</taxon>
        <taxon>Alteromonadales</taxon>
        <taxon>Colwelliaceae</taxon>
        <taxon>Thalassotalea</taxon>
    </lineage>
</organism>
<evidence type="ECO:0000256" key="2">
    <source>
        <dbReference type="ARBA" id="ARBA00022908"/>
    </source>
</evidence>
<dbReference type="PANTHER" id="PTHR30629">
    <property type="entry name" value="PROPHAGE INTEGRASE"/>
    <property type="match status" value="1"/>
</dbReference>
<dbReference type="InterPro" id="IPR038488">
    <property type="entry name" value="Integrase_DNA-bd_sf"/>
</dbReference>
<dbReference type="InterPro" id="IPR044068">
    <property type="entry name" value="CB"/>
</dbReference>
<reference evidence="9" key="1">
    <citation type="submission" date="2018-08" db="EMBL/GenBank/DDBJ databases">
        <title>Thalassotalea euphylliae genome.</title>
        <authorList>
            <person name="Summers S."/>
            <person name="Rice S.A."/>
            <person name="Freckelton M.L."/>
            <person name="Nedved B.T."/>
            <person name="Hadfield M.G."/>
        </authorList>
    </citation>
    <scope>NUCLEOTIDE SEQUENCE [LARGE SCALE GENOMIC DNA]</scope>
    <source>
        <strain evidence="9">H3</strain>
    </source>
</reference>
<keyword evidence="9" id="KW-1185">Reference proteome</keyword>
<gene>
    <name evidence="8" type="ORF">DXX94_10170</name>
</gene>
<evidence type="ECO:0000256" key="5">
    <source>
        <dbReference type="PROSITE-ProRule" id="PRU01248"/>
    </source>
</evidence>
<keyword evidence="4" id="KW-0233">DNA recombination</keyword>
<dbReference type="PROSITE" id="PS51898">
    <property type="entry name" value="TYR_RECOMBINASE"/>
    <property type="match status" value="1"/>
</dbReference>
<dbReference type="Proteomes" id="UP000256899">
    <property type="component" value="Unassembled WGS sequence"/>
</dbReference>
<evidence type="ECO:0000313" key="9">
    <source>
        <dbReference type="Proteomes" id="UP000256899"/>
    </source>
</evidence>
<dbReference type="InterPro" id="IPR053876">
    <property type="entry name" value="Phage_int_M"/>
</dbReference>
<dbReference type="PROSITE" id="PS51900">
    <property type="entry name" value="CB"/>
    <property type="match status" value="1"/>
</dbReference>
<comment type="caution">
    <text evidence="8">The sequence shown here is derived from an EMBL/GenBank/DDBJ whole genome shotgun (WGS) entry which is preliminary data.</text>
</comment>
<proteinExistence type="inferred from homology"/>
<dbReference type="InterPro" id="IPR010998">
    <property type="entry name" value="Integrase_recombinase_N"/>
</dbReference>
<evidence type="ECO:0000259" key="6">
    <source>
        <dbReference type="PROSITE" id="PS51898"/>
    </source>
</evidence>
<comment type="similarity">
    <text evidence="1">Belongs to the 'phage' integrase family.</text>
</comment>
<dbReference type="AlphaFoldDB" id="A0A3E0U295"/>
<dbReference type="InterPro" id="IPR025166">
    <property type="entry name" value="Integrase_DNA_bind_dom"/>
</dbReference>
<dbReference type="GO" id="GO:0006310">
    <property type="term" value="P:DNA recombination"/>
    <property type="evidence" value="ECO:0007669"/>
    <property type="project" value="UniProtKB-KW"/>
</dbReference>
<sequence>MNDKQVKSLIKKGEHGRHGVGNGLYLRIANNSIGYWVIRYTINKKRREVTVGKYPDLSLADAKFEAARIKVDVSNGIDPIAEKKRNEAPQFNTVDDLAEDWLKECEKRLKHPNIPRRVYTKDIAPTIGELGIDQVTPSDIRAIINKIAESNRPTIANDCLMYCKQLFRHAIKLDLRTSNPAEAFTISDAGGVEKSRSRALSIDELSLVFKCLRENHNQFTRENYLAVALLLCLGVRKGELVAAKWHEFDFDTALWHIPQERSKTGRGISVPLAPTIIEWLKELQIRAYGSEFVFPNRRASKRFGHISPDTINAAIQKLFREEKMPVEHFTVHDLRRTCRSLLAEAGVAGHVAERCLNHKLKGVEGIYDRYDYLDERREALRIVATLILTIIT</sequence>
<feature type="domain" description="Core-binding (CB)" evidence="7">
    <location>
        <begin position="92"/>
        <end position="171"/>
    </location>
</feature>
<protein>
    <submittedName>
        <fullName evidence="8">Site-specific integrase</fullName>
    </submittedName>
</protein>
<dbReference type="Pfam" id="PF13356">
    <property type="entry name" value="Arm-DNA-bind_3"/>
    <property type="match status" value="1"/>
</dbReference>
<dbReference type="Gene3D" id="1.10.150.130">
    <property type="match status" value="1"/>
</dbReference>
<dbReference type="CDD" id="cd00801">
    <property type="entry name" value="INT_P4_C"/>
    <property type="match status" value="1"/>
</dbReference>
<dbReference type="RefSeq" id="WP_116015597.1">
    <property type="nucleotide sequence ID" value="NZ_QUOT01000001.1"/>
</dbReference>
<dbReference type="GO" id="GO:0003677">
    <property type="term" value="F:DNA binding"/>
    <property type="evidence" value="ECO:0007669"/>
    <property type="project" value="UniProtKB-UniRule"/>
</dbReference>
<keyword evidence="3 5" id="KW-0238">DNA-binding</keyword>
<dbReference type="Gene3D" id="3.30.160.390">
    <property type="entry name" value="Integrase, DNA-binding domain"/>
    <property type="match status" value="1"/>
</dbReference>
<dbReference type="Gene3D" id="1.10.443.10">
    <property type="entry name" value="Intergrase catalytic core"/>
    <property type="match status" value="1"/>
</dbReference>
<dbReference type="Pfam" id="PF22022">
    <property type="entry name" value="Phage_int_M"/>
    <property type="match status" value="1"/>
</dbReference>
<dbReference type="InterPro" id="IPR011010">
    <property type="entry name" value="DNA_brk_join_enz"/>
</dbReference>
<evidence type="ECO:0000256" key="4">
    <source>
        <dbReference type="ARBA" id="ARBA00023172"/>
    </source>
</evidence>
<evidence type="ECO:0000313" key="8">
    <source>
        <dbReference type="EMBL" id="REL31048.1"/>
    </source>
</evidence>
<evidence type="ECO:0000256" key="1">
    <source>
        <dbReference type="ARBA" id="ARBA00008857"/>
    </source>
</evidence>
<dbReference type="InterPro" id="IPR002104">
    <property type="entry name" value="Integrase_catalytic"/>
</dbReference>
<dbReference type="EMBL" id="QUOT01000001">
    <property type="protein sequence ID" value="REL31048.1"/>
    <property type="molecule type" value="Genomic_DNA"/>
</dbReference>
<name>A0A3E0U295_9GAMM</name>
<dbReference type="Pfam" id="PF00589">
    <property type="entry name" value="Phage_integrase"/>
    <property type="match status" value="1"/>
</dbReference>
<keyword evidence="2" id="KW-0229">DNA integration</keyword>
<feature type="domain" description="Tyr recombinase" evidence="6">
    <location>
        <begin position="195"/>
        <end position="380"/>
    </location>
</feature>
<dbReference type="InterPro" id="IPR050808">
    <property type="entry name" value="Phage_Integrase"/>
</dbReference>
<evidence type="ECO:0000256" key="3">
    <source>
        <dbReference type="ARBA" id="ARBA00023125"/>
    </source>
</evidence>
<dbReference type="InterPro" id="IPR013762">
    <property type="entry name" value="Integrase-like_cat_sf"/>
</dbReference>